<proteinExistence type="inferred from homology"/>
<keyword evidence="3" id="KW-0812">Transmembrane</keyword>
<dbReference type="SUPFAM" id="SSF53850">
    <property type="entry name" value="Periplasmic binding protein-like II"/>
    <property type="match status" value="1"/>
</dbReference>
<feature type="transmembrane region" description="Helical" evidence="3">
    <location>
        <begin position="21"/>
        <end position="44"/>
    </location>
</feature>
<dbReference type="AlphaFoldDB" id="A0A380LR84"/>
<dbReference type="NCBIfam" id="TIGR00350">
    <property type="entry name" value="lytR_cpsA_psr"/>
    <property type="match status" value="1"/>
</dbReference>
<feature type="transmembrane region" description="Helical" evidence="3">
    <location>
        <begin position="86"/>
        <end position="107"/>
    </location>
</feature>
<evidence type="ECO:0000256" key="1">
    <source>
        <dbReference type="ARBA" id="ARBA00006068"/>
    </source>
</evidence>
<dbReference type="Pfam" id="PF03816">
    <property type="entry name" value="LytR_cpsA_psr"/>
    <property type="match status" value="1"/>
</dbReference>
<dbReference type="Gene3D" id="3.40.190.10">
    <property type="entry name" value="Periplasmic binding protein-like II"/>
    <property type="match status" value="1"/>
</dbReference>
<comment type="similarity">
    <text evidence="1">Belongs to the LytR/CpsA/Psr (LCP) family.</text>
</comment>
<organism evidence="5 6">
    <name type="scientific">Faecalicoccus pleomorphus</name>
    <dbReference type="NCBI Taxonomy" id="1323"/>
    <lineage>
        <taxon>Bacteria</taxon>
        <taxon>Bacillati</taxon>
        <taxon>Bacillota</taxon>
        <taxon>Erysipelotrichia</taxon>
        <taxon>Erysipelotrichales</taxon>
        <taxon>Erysipelotrichaceae</taxon>
        <taxon>Faecalicoccus</taxon>
    </lineage>
</organism>
<feature type="compositionally biased region" description="Low complexity" evidence="2">
    <location>
        <begin position="566"/>
        <end position="578"/>
    </location>
</feature>
<evidence type="ECO:0000259" key="4">
    <source>
        <dbReference type="Pfam" id="PF03816"/>
    </source>
</evidence>
<dbReference type="Gene3D" id="3.40.630.190">
    <property type="entry name" value="LCP protein"/>
    <property type="match status" value="1"/>
</dbReference>
<evidence type="ECO:0000256" key="3">
    <source>
        <dbReference type="SAM" id="Phobius"/>
    </source>
</evidence>
<keyword evidence="3" id="KW-0472">Membrane</keyword>
<evidence type="ECO:0000256" key="2">
    <source>
        <dbReference type="SAM" id="MobiDB-lite"/>
    </source>
</evidence>
<gene>
    <name evidence="5" type="primary">cpsA_1</name>
    <name evidence="5" type="ORF">NCTC11087_02035</name>
</gene>
<feature type="domain" description="Cell envelope-related transcriptional attenuator" evidence="4">
    <location>
        <begin position="268"/>
        <end position="424"/>
    </location>
</feature>
<reference evidence="5 6" key="1">
    <citation type="submission" date="2018-06" db="EMBL/GenBank/DDBJ databases">
        <authorList>
            <consortium name="Pathogen Informatics"/>
            <person name="Doyle S."/>
        </authorList>
    </citation>
    <scope>NUCLEOTIDE SEQUENCE [LARGE SCALE GENOMIC DNA]</scope>
    <source>
        <strain evidence="5 6">NCTC11087</strain>
    </source>
</reference>
<dbReference type="EMBL" id="UHFX01000003">
    <property type="protein sequence ID" value="SUO05100.1"/>
    <property type="molecule type" value="Genomic_DNA"/>
</dbReference>
<dbReference type="InterPro" id="IPR050922">
    <property type="entry name" value="LytR/CpsA/Psr_CW_biosynth"/>
</dbReference>
<dbReference type="OrthoDB" id="9782542at2"/>
<sequence>MRKNNVQDTARKRSVKRRKMSPLLKLLCFILSVASLGLVAFLGFQLFKLDMLPLTLLLPILFVVVLITLLIIVFSNFKCRKNVSKLIMTIVLAALTAAYGLGNYYVYGLSNLFNEVTNLTDKVVNKVNVYALAGSSMASASDLKGKTLGIVAGLDEQGTNRCIEDLNKEDVQIETVEYNTLSDLLYGLFNEQVDGIILNETYENDIHEQGDYTNFGVMTKRVYESVYYTDRSTSQSESLNAVDSITTTPFTILISGNDSYGSLAQTSRSDVNMLVTIDPSNHRVLMTSLPRDLYVPIACPEGAEDCPDDTLNKLTHTGQYGVEATDETIEKALDITVNYTVRVNFSSLVNLVDAVGGIDVYVEEGLEVDTFYANGTEGVQAGWNHLDGERALAFARERHAYIDGDAQRVKNQQIVLEALINKVISPSMIINFGSFIDALGGAFETNMPADQIRSFIRYQFAMMPKWNFESFTILGLVSTEYCTIQGDYASVMIPYEEYLETAKEKIDAVLSGKSSDTIDAPTSDTSLLTLRDYSEYQDQPSTYENSMPDTTYQEPIQDDTQDWQVDDSQQYDDYVPYQEEPVQDDGNMYDPNADMSQGYY</sequence>
<dbReference type="Proteomes" id="UP000255523">
    <property type="component" value="Unassembled WGS sequence"/>
</dbReference>
<protein>
    <submittedName>
        <fullName evidence="5">Transcriptional regulator</fullName>
    </submittedName>
</protein>
<dbReference type="RefSeq" id="WP_081637617.1">
    <property type="nucleotide sequence ID" value="NZ_UHFX01000003.1"/>
</dbReference>
<keyword evidence="3" id="KW-1133">Transmembrane helix</keyword>
<keyword evidence="6" id="KW-1185">Reference proteome</keyword>
<feature type="transmembrane region" description="Helical" evidence="3">
    <location>
        <begin position="56"/>
        <end position="74"/>
    </location>
</feature>
<evidence type="ECO:0000313" key="6">
    <source>
        <dbReference type="Proteomes" id="UP000255523"/>
    </source>
</evidence>
<evidence type="ECO:0000313" key="5">
    <source>
        <dbReference type="EMBL" id="SUO05100.1"/>
    </source>
</evidence>
<name>A0A380LR84_9FIRM</name>
<feature type="region of interest" description="Disordered" evidence="2">
    <location>
        <begin position="559"/>
        <end position="600"/>
    </location>
</feature>
<dbReference type="PANTHER" id="PTHR33392">
    <property type="entry name" value="POLYISOPRENYL-TEICHOIC ACID--PEPTIDOGLYCAN TEICHOIC ACID TRANSFERASE TAGU"/>
    <property type="match status" value="1"/>
</dbReference>
<dbReference type="GeneID" id="77462966"/>
<dbReference type="InterPro" id="IPR004474">
    <property type="entry name" value="LytR_CpsA_psr"/>
</dbReference>
<dbReference type="PANTHER" id="PTHR33392:SF6">
    <property type="entry name" value="POLYISOPRENYL-TEICHOIC ACID--PEPTIDOGLYCAN TEICHOIC ACID TRANSFERASE TAGU"/>
    <property type="match status" value="1"/>
</dbReference>
<accession>A0A380LR84</accession>